<dbReference type="AlphaFoldDB" id="A0A344UAK9"/>
<dbReference type="EMBL" id="CP030863">
    <property type="protein sequence ID" value="AXE27930.1"/>
    <property type="molecule type" value="Genomic_DNA"/>
</dbReference>
<protein>
    <submittedName>
        <fullName evidence="1">Uncharacterized protein</fullName>
    </submittedName>
</protein>
<geneLocation type="plasmid" evidence="1 2">
    <name>unnamed1</name>
</geneLocation>
<keyword evidence="2" id="KW-1185">Reference proteome</keyword>
<accession>A0A344UAK9</accession>
<dbReference type="OrthoDB" id="4296595at2"/>
<evidence type="ECO:0000313" key="1">
    <source>
        <dbReference type="EMBL" id="AXE27930.1"/>
    </source>
</evidence>
<reference evidence="1 2" key="1">
    <citation type="submission" date="2018-01" db="EMBL/GenBank/DDBJ databases">
        <title>Draft genome Sequence of streptomyces globosus LZH-48.</title>
        <authorList>
            <person name="Ran K."/>
            <person name="Li Z."/>
            <person name="Wei S."/>
            <person name="Dong R."/>
        </authorList>
    </citation>
    <scope>NUCLEOTIDE SEQUENCE [LARGE SCALE GENOMIC DNA]</scope>
    <source>
        <strain evidence="1 2">LZH-48</strain>
        <plasmid evidence="1 2">unnamed1</plasmid>
    </source>
</reference>
<dbReference type="Proteomes" id="UP000252004">
    <property type="component" value="Plasmid unnamed1"/>
</dbReference>
<dbReference type="KEGG" id="sgz:C0216_31005"/>
<gene>
    <name evidence="1" type="ORF">C0216_31005</name>
</gene>
<keyword evidence="1" id="KW-0614">Plasmid</keyword>
<sequence>MWAESVQADGSTNRHLIPHPFVHDTKEEYVNRNTLRISGVAVLAALALGLGGTAAQASSAAPAPAATVTAQEQQAIRSLAAALLSAPIEKTAVERAELEAIANGESATAGKLDPLINLLKKVPGFFNAVGKNFSAFQAWYNGLSWYWKAPLQAAGVAGNLYTIWELFQ</sequence>
<proteinExistence type="predicted"/>
<name>A0A344UAK9_9ACTN</name>
<evidence type="ECO:0000313" key="2">
    <source>
        <dbReference type="Proteomes" id="UP000252004"/>
    </source>
</evidence>
<organism evidence="1 2">
    <name type="scientific">Streptomyces globosus</name>
    <dbReference type="NCBI Taxonomy" id="68209"/>
    <lineage>
        <taxon>Bacteria</taxon>
        <taxon>Bacillati</taxon>
        <taxon>Actinomycetota</taxon>
        <taxon>Actinomycetes</taxon>
        <taxon>Kitasatosporales</taxon>
        <taxon>Streptomycetaceae</taxon>
        <taxon>Streptomyces</taxon>
    </lineage>
</organism>